<name>A0AAE7BAH8_9BACT</name>
<keyword evidence="2" id="KW-1185">Reference proteome</keyword>
<gene>
    <name evidence="1" type="ORF">AVENP_1230</name>
</gene>
<dbReference type="AlphaFoldDB" id="A0AAE7BAH8"/>
<reference evidence="1 2" key="1">
    <citation type="submission" date="2020-05" db="EMBL/GenBank/DDBJ databases">
        <title>Complete genome sequencing of Campylobacter and Arcobacter type strains.</title>
        <authorList>
            <person name="Miller W.G."/>
            <person name="Yee E."/>
        </authorList>
    </citation>
    <scope>NUCLEOTIDE SEQUENCE [LARGE SCALE GENOMIC DNA]</scope>
    <source>
        <strain evidence="1 2">LMG 26156</strain>
    </source>
</reference>
<accession>A0AAE7BAH8</accession>
<dbReference type="InterPro" id="IPR001646">
    <property type="entry name" value="5peptide_repeat"/>
</dbReference>
<dbReference type="RefSeq" id="WP_128358693.1">
    <property type="nucleotide sequence ID" value="NZ_CP053840.1"/>
</dbReference>
<organism evidence="1 2">
    <name type="scientific">Arcobacter venerupis</name>
    <dbReference type="NCBI Taxonomy" id="1054033"/>
    <lineage>
        <taxon>Bacteria</taxon>
        <taxon>Pseudomonadati</taxon>
        <taxon>Campylobacterota</taxon>
        <taxon>Epsilonproteobacteria</taxon>
        <taxon>Campylobacterales</taxon>
        <taxon>Arcobacteraceae</taxon>
        <taxon>Arcobacter</taxon>
    </lineage>
</organism>
<sequence length="188" mass="21934">MFKTNDYWEEEFIEYADKNLDSIYFDDCTFIKCDFSKTIFYSCKFTECTFINCDLSLASLKSCTFNDVTFENCKLIGISWSSCQEPFDVTYTSCNLSQNSFHLLDLRQMKFVNSLIKDTGFEECNLERTLFETCDLELTSFIKNNLKKANFETSKNYLIDPKQNDIKDALFSLPEALSFLSLLPIKLK</sequence>
<protein>
    <submittedName>
        <fullName evidence="1">Pentapeptide repeat-containing protein</fullName>
    </submittedName>
</protein>
<dbReference type="PANTHER" id="PTHR42999">
    <property type="entry name" value="ANTIBIOTIC RESISTANCE PROTEIN MCBG"/>
    <property type="match status" value="1"/>
</dbReference>
<evidence type="ECO:0000313" key="2">
    <source>
        <dbReference type="Proteomes" id="UP000503482"/>
    </source>
</evidence>
<dbReference type="Gene3D" id="2.160.20.80">
    <property type="entry name" value="E3 ubiquitin-protein ligase SopA"/>
    <property type="match status" value="1"/>
</dbReference>
<proteinExistence type="predicted"/>
<dbReference type="KEGG" id="avp:AVENP_1230"/>
<dbReference type="InterPro" id="IPR052949">
    <property type="entry name" value="PA_immunity-related"/>
</dbReference>
<dbReference type="EMBL" id="CP053840">
    <property type="protein sequence ID" value="QKF66784.1"/>
    <property type="molecule type" value="Genomic_DNA"/>
</dbReference>
<dbReference type="Proteomes" id="UP000503482">
    <property type="component" value="Chromosome"/>
</dbReference>
<evidence type="ECO:0000313" key="1">
    <source>
        <dbReference type="EMBL" id="QKF66784.1"/>
    </source>
</evidence>
<dbReference type="Pfam" id="PF13599">
    <property type="entry name" value="Pentapeptide_4"/>
    <property type="match status" value="2"/>
</dbReference>
<dbReference type="SUPFAM" id="SSF141571">
    <property type="entry name" value="Pentapeptide repeat-like"/>
    <property type="match status" value="1"/>
</dbReference>
<dbReference type="PANTHER" id="PTHR42999:SF1">
    <property type="entry name" value="PENTAPEPTIDE REPEAT-CONTAINING PROTEIN"/>
    <property type="match status" value="1"/>
</dbReference>